<dbReference type="EMBL" id="MN990728">
    <property type="protein sequence ID" value="QIM10339.1"/>
    <property type="molecule type" value="Genomic_DNA"/>
</dbReference>
<reference evidence="1" key="1">
    <citation type="journal article" date="2020" name="J. ISSAAS">
        <title>Lactobacilli and other gastrointestinal microbiota of Peromyscus leucopus, reservoir host for agents of Lyme disease and other zoonoses in North America.</title>
        <authorList>
            <person name="Milovic A."/>
            <person name="Bassam K."/>
            <person name="Shao H."/>
            <person name="Chatzistamou I."/>
            <person name="Tufts D.M."/>
            <person name="Diuk-Wasser M."/>
            <person name="Barbour A.G."/>
        </authorList>
    </citation>
    <scope>NUCLEOTIDE SEQUENCE</scope>
    <source>
        <strain evidence="1">LL90</strain>
    </source>
</reference>
<gene>
    <name evidence="1" type="ORF">PlAlph_0930</name>
</gene>
<sequence>MYEKEIKIEENELLEVLKNMTSKDLEKLVKKLEEIDNKKAEL</sequence>
<evidence type="ECO:0000313" key="1">
    <source>
        <dbReference type="EMBL" id="QIM10339.1"/>
    </source>
</evidence>
<dbReference type="AlphaFoldDB" id="A0A6G8F237"/>
<accession>A0A6G8F237</accession>
<organism evidence="1">
    <name type="scientific">uncultured Alphaproteobacteria bacterium</name>
    <dbReference type="NCBI Taxonomy" id="91750"/>
    <lineage>
        <taxon>Bacteria</taxon>
        <taxon>Pseudomonadati</taxon>
        <taxon>Pseudomonadota</taxon>
        <taxon>Alphaproteobacteria</taxon>
        <taxon>environmental samples</taxon>
    </lineage>
</organism>
<proteinExistence type="predicted"/>
<protein>
    <submittedName>
        <fullName evidence="1">Uncharacterized protein</fullName>
    </submittedName>
</protein>
<name>A0A6G8F237_9PROT</name>